<sequence>MTKVGIIGATGMAGSATFKAAKQAGLDVTAVVRNAAKAKELLGADIQILEKDAFALTTEDLAGFDVIVDAFSTAPAQAYLHVDLTAHLISLFRETKQPRLIFILGAGSLHTGADNHLVVEDIKKMPEAAAWVNTPVNQLAELHFLQDVTNVNWVGVSPASSFVAGPAADKILYGTEDLLVNAAGESETTGDTMAQAIVKEIQEPTHKQERFTVANG</sequence>
<dbReference type="Proteomes" id="UP001055149">
    <property type="component" value="Unassembled WGS sequence"/>
</dbReference>
<name>A0ABQ5JG85_9LACO</name>
<accession>A0ABQ5JG85</accession>
<evidence type="ECO:0000313" key="3">
    <source>
        <dbReference type="Proteomes" id="UP001055149"/>
    </source>
</evidence>
<comment type="caution">
    <text evidence="2">The sequence shown here is derived from an EMBL/GenBank/DDBJ whole genome shotgun (WGS) entry which is preliminary data.</text>
</comment>
<dbReference type="PANTHER" id="PTHR43355:SF2">
    <property type="entry name" value="FLAVIN REDUCTASE (NADPH)"/>
    <property type="match status" value="1"/>
</dbReference>
<dbReference type="EMBL" id="BQXH01000005">
    <property type="protein sequence ID" value="GKS81081.1"/>
    <property type="molecule type" value="Genomic_DNA"/>
</dbReference>
<keyword evidence="3" id="KW-1185">Reference proteome</keyword>
<dbReference type="RefSeq" id="WP_244054845.1">
    <property type="nucleotide sequence ID" value="NZ_BQXH01000005.1"/>
</dbReference>
<protein>
    <submittedName>
        <fullName evidence="2">NADH-flavin reductase</fullName>
    </submittedName>
</protein>
<dbReference type="SUPFAM" id="SSF51735">
    <property type="entry name" value="NAD(P)-binding Rossmann-fold domains"/>
    <property type="match status" value="1"/>
</dbReference>
<dbReference type="Pfam" id="PF13460">
    <property type="entry name" value="NAD_binding_10"/>
    <property type="match status" value="1"/>
</dbReference>
<evidence type="ECO:0000259" key="1">
    <source>
        <dbReference type="Pfam" id="PF13460"/>
    </source>
</evidence>
<dbReference type="InterPro" id="IPR051606">
    <property type="entry name" value="Polyketide_Oxido-like"/>
</dbReference>
<proteinExistence type="predicted"/>
<organism evidence="2 3">
    <name type="scientific">Ligilactobacillus pabuli</name>
    <dbReference type="NCBI Taxonomy" id="2886039"/>
    <lineage>
        <taxon>Bacteria</taxon>
        <taxon>Bacillati</taxon>
        <taxon>Bacillota</taxon>
        <taxon>Bacilli</taxon>
        <taxon>Lactobacillales</taxon>
        <taxon>Lactobacillaceae</taxon>
        <taxon>Ligilactobacillus</taxon>
    </lineage>
</organism>
<gene>
    <name evidence="2" type="ORF">LPAF129_07660</name>
</gene>
<dbReference type="InterPro" id="IPR016040">
    <property type="entry name" value="NAD(P)-bd_dom"/>
</dbReference>
<evidence type="ECO:0000313" key="2">
    <source>
        <dbReference type="EMBL" id="GKS81081.1"/>
    </source>
</evidence>
<dbReference type="Gene3D" id="3.40.50.720">
    <property type="entry name" value="NAD(P)-binding Rossmann-like Domain"/>
    <property type="match status" value="1"/>
</dbReference>
<dbReference type="InterPro" id="IPR036291">
    <property type="entry name" value="NAD(P)-bd_dom_sf"/>
</dbReference>
<feature type="domain" description="NAD(P)-binding" evidence="1">
    <location>
        <begin position="8"/>
        <end position="204"/>
    </location>
</feature>
<reference evidence="2" key="1">
    <citation type="journal article" date="2022" name="Int. J. Syst. Evol. Microbiol.">
        <title>A novel species of lactic acid bacteria, Ligilactobacillus pabuli sp. nov., isolated from alfalfa silage.</title>
        <authorList>
            <person name="Tohno M."/>
            <person name="Tanizawa Y."/>
            <person name="Sawada H."/>
            <person name="Sakamoto M."/>
            <person name="Ohkuma M."/>
            <person name="Kobayashi H."/>
        </authorList>
    </citation>
    <scope>NUCLEOTIDE SEQUENCE</scope>
    <source>
        <strain evidence="2">AF129</strain>
    </source>
</reference>
<dbReference type="PANTHER" id="PTHR43355">
    <property type="entry name" value="FLAVIN REDUCTASE (NADPH)"/>
    <property type="match status" value="1"/>
</dbReference>